<dbReference type="EMBL" id="CP147404">
    <property type="protein sequence ID" value="WXB91901.1"/>
    <property type="molecule type" value="Genomic_DNA"/>
</dbReference>
<dbReference type="Proteomes" id="UP001387364">
    <property type="component" value="Chromosome"/>
</dbReference>
<evidence type="ECO:0000313" key="1">
    <source>
        <dbReference type="EMBL" id="WXB91901.1"/>
    </source>
</evidence>
<keyword evidence="2" id="KW-1185">Reference proteome</keyword>
<accession>A0ABZ2N2F6</accession>
<organism evidence="1 2">
    <name type="scientific">Bacillus kandeliae</name>
    <dbReference type="NCBI Taxonomy" id="3129297"/>
    <lineage>
        <taxon>Bacteria</taxon>
        <taxon>Bacillati</taxon>
        <taxon>Bacillota</taxon>
        <taxon>Bacilli</taxon>
        <taxon>Bacillales</taxon>
        <taxon>Bacillaceae</taxon>
        <taxon>Bacillus</taxon>
    </lineage>
</organism>
<name>A0ABZ2N2F6_9BACI</name>
<proteinExistence type="predicted"/>
<gene>
    <name evidence="1" type="ORF">WDJ61_11550</name>
</gene>
<protein>
    <submittedName>
        <fullName evidence="1">Uncharacterized protein</fullName>
    </submittedName>
</protein>
<evidence type="ECO:0000313" key="2">
    <source>
        <dbReference type="Proteomes" id="UP001387364"/>
    </source>
</evidence>
<reference evidence="1 2" key="1">
    <citation type="submission" date="2024-02" db="EMBL/GenBank/DDBJ databases">
        <title>Seven novel Bacillus-like species.</title>
        <authorList>
            <person name="Liu G."/>
        </authorList>
    </citation>
    <scope>NUCLEOTIDE SEQUENCE [LARGE SCALE GENOMIC DNA]</scope>
    <source>
        <strain evidence="1 2">FJAT-52991</strain>
    </source>
</reference>
<dbReference type="RefSeq" id="WP_338749854.1">
    <property type="nucleotide sequence ID" value="NZ_CP147404.1"/>
</dbReference>
<sequence>MSQIKEQEISERKCVWSCISRIEESVIKCDYREAKLTTVDLLNSIRELERIEEIKENHRNLVRAVRQLHAKGIPVEKVARPLEQAMGGNQA</sequence>